<accession>A0A412WGN0</accession>
<sequence>MSSVIALTFHYICCMKREIIAFGDYYDNLMKTLSATEPKKVHYLLDLLQIRNRISTKFVIFIRDSLYEIRTMYHGNIYRVFFIFDEGRIIV</sequence>
<gene>
    <name evidence="1" type="ORF">DWW24_09380</name>
</gene>
<name>A0A412WGN0_9BACT</name>
<evidence type="ECO:0000313" key="2">
    <source>
        <dbReference type="Proteomes" id="UP000283426"/>
    </source>
</evidence>
<evidence type="ECO:0000313" key="1">
    <source>
        <dbReference type="EMBL" id="RGV26357.1"/>
    </source>
</evidence>
<comment type="caution">
    <text evidence="1">The sequence shown here is derived from an EMBL/GenBank/DDBJ whole genome shotgun (WGS) entry which is preliminary data.</text>
</comment>
<protein>
    <submittedName>
        <fullName evidence="1">Type II toxin-antitoxin system RelE/ParE family toxin</fullName>
    </submittedName>
</protein>
<reference evidence="1 2" key="1">
    <citation type="submission" date="2018-08" db="EMBL/GenBank/DDBJ databases">
        <title>A genome reference for cultivated species of the human gut microbiota.</title>
        <authorList>
            <person name="Zou Y."/>
            <person name="Xue W."/>
            <person name="Luo G."/>
        </authorList>
    </citation>
    <scope>NUCLEOTIDE SEQUENCE [LARGE SCALE GENOMIC DNA]</scope>
    <source>
        <strain evidence="1 2">AF14-6AC</strain>
    </source>
</reference>
<dbReference type="Pfam" id="PF05973">
    <property type="entry name" value="Gp49"/>
    <property type="match status" value="1"/>
</dbReference>
<proteinExistence type="predicted"/>
<dbReference type="InterPro" id="IPR009241">
    <property type="entry name" value="HigB-like"/>
</dbReference>
<dbReference type="Proteomes" id="UP000283426">
    <property type="component" value="Unassembled WGS sequence"/>
</dbReference>
<dbReference type="EMBL" id="QRYW01000018">
    <property type="protein sequence ID" value="RGV26357.1"/>
    <property type="molecule type" value="Genomic_DNA"/>
</dbReference>
<organism evidence="1 2">
    <name type="scientific">Odoribacter splanchnicus</name>
    <dbReference type="NCBI Taxonomy" id="28118"/>
    <lineage>
        <taxon>Bacteria</taxon>
        <taxon>Pseudomonadati</taxon>
        <taxon>Bacteroidota</taxon>
        <taxon>Bacteroidia</taxon>
        <taxon>Bacteroidales</taxon>
        <taxon>Odoribacteraceae</taxon>
        <taxon>Odoribacter</taxon>
    </lineage>
</organism>
<dbReference type="AlphaFoldDB" id="A0A412WGN0"/>